<keyword evidence="7" id="KW-0433">Leucine-rich repeat</keyword>
<dbReference type="InterPro" id="IPR029487">
    <property type="entry name" value="NEL_dom"/>
</dbReference>
<dbReference type="PANTHER" id="PTHR47114:SF2">
    <property type="entry name" value="OLIGODENDROCYTE-MYELIN GLYCOPROTEIN"/>
    <property type="match status" value="1"/>
</dbReference>
<evidence type="ECO:0000313" key="16">
    <source>
        <dbReference type="EMBL" id="AAF85955.1"/>
    </source>
</evidence>
<evidence type="ECO:0000313" key="17">
    <source>
        <dbReference type="EMBL" id="AGE98125.1"/>
    </source>
</evidence>
<dbReference type="GO" id="GO:0061630">
    <property type="term" value="F:ubiquitin protein ligase activity"/>
    <property type="evidence" value="ECO:0007669"/>
    <property type="project" value="UniProtKB-EC"/>
</dbReference>
<dbReference type="GO" id="GO:0030430">
    <property type="term" value="C:host cell cytoplasm"/>
    <property type="evidence" value="ECO:0007669"/>
    <property type="project" value="UniProtKB-SubCell"/>
</dbReference>
<geneLocation type="plasmid" evidence="17">
    <name>19-pEI1</name>
</geneLocation>
<geneLocation type="plasmid" evidence="21">
    <name>pEIZ1</name>
</geneLocation>
<evidence type="ECO:0000256" key="2">
    <source>
        <dbReference type="ARBA" id="ARBA00004192"/>
    </source>
</evidence>
<reference evidence="20" key="3">
    <citation type="submission" date="2012-12" db="EMBL/GenBank/DDBJ databases">
        <authorList>
            <person name="Zhao L."/>
            <person name="Nie P."/>
            <person name="Xie H."/>
            <person name="Lu J."/>
        </authorList>
    </citation>
    <scope>NUCLEOTIDE SEQUENCE</scope>
    <source>
        <strain evidence="20">HSN-1</strain>
        <plasmid evidence="20">PEI1</plasmid>
    </source>
</reference>
<keyword evidence="10 14" id="KW-0833">Ubl conjugation pathway</keyword>
<name>Q9KI30_EDWIC</name>
<keyword evidence="13 14" id="KW-1035">Host cytoplasm</keyword>
<dbReference type="InterPro" id="IPR051071">
    <property type="entry name" value="LRR-bact_E3_ubiq_ligases"/>
</dbReference>
<evidence type="ECO:0000256" key="5">
    <source>
        <dbReference type="ARBA" id="ARBA00012483"/>
    </source>
</evidence>
<dbReference type="Pfam" id="PF14496">
    <property type="entry name" value="NEL"/>
    <property type="match status" value="1"/>
</dbReference>
<dbReference type="EC" id="2.3.2.27" evidence="5"/>
<evidence type="ECO:0000256" key="11">
    <source>
        <dbReference type="ARBA" id="ARBA00022843"/>
    </source>
</evidence>
<dbReference type="SMR" id="Q9KI30"/>
<dbReference type="InterPro" id="IPR032675">
    <property type="entry name" value="LRR_dom_sf"/>
</dbReference>
<dbReference type="EMBL" id="KC291146">
    <property type="protein sequence ID" value="AGQ03793.1"/>
    <property type="molecule type" value="Genomic_DNA"/>
</dbReference>
<evidence type="ECO:0000256" key="3">
    <source>
        <dbReference type="ARBA" id="ARBA00004613"/>
    </source>
</evidence>
<dbReference type="PHI-base" id="PHI:6289"/>
<proteinExistence type="inferred from homology"/>
<evidence type="ECO:0000256" key="9">
    <source>
        <dbReference type="ARBA" id="ARBA00022737"/>
    </source>
</evidence>
<comment type="similarity">
    <text evidence="4 14">Belongs to the LRR-containing bacterial E3 ligase family.</text>
</comment>
<keyword evidence="12" id="KW-0843">Virulence</keyword>
<dbReference type="EMBL" id="KC237287">
    <property type="protein sequence ID" value="AGE98125.1"/>
    <property type="molecule type" value="Genomic_DNA"/>
</dbReference>
<dbReference type="PROSITE" id="PS52053">
    <property type="entry name" value="NEL"/>
    <property type="match status" value="1"/>
</dbReference>
<reference evidence="17" key="2">
    <citation type="submission" date="2012-11" db="EMBL/GenBank/DDBJ databases">
        <authorList>
            <person name="Dubytska L.P."/>
            <person name="Thune R.L."/>
        </authorList>
    </citation>
    <scope>NUCLEOTIDE SEQUENCE</scope>
    <source>
        <strain evidence="17">19s</strain>
        <strain evidence="18">2s</strain>
        <strain evidence="19">CAF 258</strain>
        <plasmid evidence="17">19-pEI1</plasmid>
        <plasmid evidence="18">pEI1</plasmid>
    </source>
</reference>
<evidence type="ECO:0000313" key="21">
    <source>
        <dbReference type="EMBL" id="AKS10437.1"/>
    </source>
</evidence>
<dbReference type="Gene3D" id="1.20.58.90">
    <property type="match status" value="1"/>
</dbReference>
<reference evidence="20" key="4">
    <citation type="journal article" date="2013" name="Vet. Microbiol.">
        <title>Roles of plasmid-encoded proteins, EseH, EseI and EscD in invasion, replication and virulence of Edwardsiella ictaluri.</title>
        <authorList>
            <person name="Zhao L.J."/>
            <person name="Lu J.F."/>
            <person name="Nie P."/>
            <person name="Li A.H."/>
            <person name="Xiong B.X."/>
            <person name="Xie H.X."/>
        </authorList>
    </citation>
    <scope>NUCLEOTIDE SEQUENCE</scope>
    <source>
        <strain evidence="20">HSN-1</strain>
        <plasmid evidence="20">PEI1</plasmid>
    </source>
</reference>
<protein>
    <recommendedName>
        <fullName evidence="5">RING-type E3 ubiquitin transferase</fullName>
        <ecNumber evidence="5">2.3.2.27</ecNumber>
    </recommendedName>
</protein>
<dbReference type="EMBL" id="KR869777">
    <property type="protein sequence ID" value="AKS10437.1"/>
    <property type="molecule type" value="Genomic_DNA"/>
</dbReference>
<dbReference type="PHI-base" id="PHI:3698"/>
<comment type="catalytic activity">
    <reaction evidence="1">
        <text>S-ubiquitinyl-[E2 ubiquitin-conjugating enzyme]-L-cysteine + [acceptor protein]-L-lysine = [E2 ubiquitin-conjugating enzyme]-L-cysteine + N(6)-ubiquitinyl-[acceptor protein]-L-lysine.</text>
        <dbReference type="EC" id="2.3.2.27"/>
    </reaction>
</comment>
<keyword evidence="11 14" id="KW-0832">Ubl conjugation</keyword>
<evidence type="ECO:0000313" key="20">
    <source>
        <dbReference type="EMBL" id="AGQ03793.1"/>
    </source>
</evidence>
<dbReference type="Gene3D" id="3.80.10.10">
    <property type="entry name" value="Ribonuclease Inhibitor"/>
    <property type="match status" value="1"/>
</dbReference>
<feature type="domain" description="NEL" evidence="15">
    <location>
        <begin position="317"/>
        <end position="619"/>
    </location>
</feature>
<comment type="PTM">
    <text evidence="14">Ubiquitinated in the presence of host E1 ubiquitin-activating enzyme, E2 ubiquitin-conjugating enzyme and ubiquitin.</text>
</comment>
<evidence type="ECO:0000256" key="1">
    <source>
        <dbReference type="ARBA" id="ARBA00000900"/>
    </source>
</evidence>
<gene>
    <name evidence="17" type="primary">eseH</name>
</gene>
<geneLocation type="plasmid" evidence="20">
    <name>PEI1</name>
</geneLocation>
<dbReference type="RefSeq" id="WP_010895410.1">
    <property type="nucleotide sequence ID" value="NC_002497.1"/>
</dbReference>
<evidence type="ECO:0000259" key="15">
    <source>
        <dbReference type="PROSITE" id="PS52053"/>
    </source>
</evidence>
<evidence type="ECO:0000256" key="10">
    <source>
        <dbReference type="ARBA" id="ARBA00022786"/>
    </source>
</evidence>
<dbReference type="EMBL" id="KC237288">
    <property type="protein sequence ID" value="AGE98128.1"/>
    <property type="molecule type" value="Genomic_DNA"/>
</dbReference>
<dbReference type="Gene3D" id="3.30.2440.10">
    <property type="entry name" value="Secreted effector protein SifA"/>
    <property type="match status" value="1"/>
</dbReference>
<geneLocation type="plasmid" evidence="16">
    <name>pEI1</name>
</geneLocation>
<evidence type="ECO:0000256" key="14">
    <source>
        <dbReference type="PROSITE-ProRule" id="PRU01398"/>
    </source>
</evidence>
<reference evidence="16" key="1">
    <citation type="journal article" date="2001" name="Plasmid">
        <title>Sequencing and analysis of the Edwardsiella ictaluri plasmids.</title>
        <authorList>
            <person name="Fernandez D.H."/>
            <person name="Pittman-Cooley L."/>
            <person name="Thune R.L."/>
        </authorList>
    </citation>
    <scope>NUCLEOTIDE SEQUENCE</scope>
    <source>
        <plasmid evidence="16">pEI1</plasmid>
    </source>
</reference>
<keyword evidence="16" id="KW-0614">Plasmid</keyword>
<evidence type="ECO:0000313" key="19">
    <source>
        <dbReference type="EMBL" id="AGE98132.1"/>
    </source>
</evidence>
<keyword evidence="6 14" id="KW-0964">Secreted</keyword>
<dbReference type="EMBL" id="KC237289">
    <property type="protein sequence ID" value="AGE98132.1"/>
    <property type="molecule type" value="Genomic_DNA"/>
</dbReference>
<accession>Q9KI30</accession>
<dbReference type="SUPFAM" id="SSF52058">
    <property type="entry name" value="L domain-like"/>
    <property type="match status" value="1"/>
</dbReference>
<dbReference type="AlphaFoldDB" id="Q9KI30"/>
<organism evidence="16">
    <name type="scientific">Edwardsiella ictaluri</name>
    <dbReference type="NCBI Taxonomy" id="67780"/>
    <lineage>
        <taxon>Bacteria</taxon>
        <taxon>Pseudomonadati</taxon>
        <taxon>Pseudomonadota</taxon>
        <taxon>Gammaproteobacteria</taxon>
        <taxon>Enterobacterales</taxon>
        <taxon>Hafniaceae</taxon>
        <taxon>Edwardsiella</taxon>
    </lineage>
</organism>
<dbReference type="SMART" id="SM00364">
    <property type="entry name" value="LRR_BAC"/>
    <property type="match status" value="4"/>
</dbReference>
<evidence type="ECO:0000256" key="6">
    <source>
        <dbReference type="ARBA" id="ARBA00022525"/>
    </source>
</evidence>
<keyword evidence="8 14" id="KW-0808">Transferase</keyword>
<reference evidence="21" key="5">
    <citation type="journal article" date="2015" name="Genome Announc.">
        <title>Draft Genome Sequences of Edwardsiella ictaluri Strains LADL11-100 and LADL11-194 Isolated from Zebrafish Danio rerio.</title>
        <authorList>
            <person name="Wang R."/>
            <person name="Tekedar H.C."/>
            <person name="Lawrence M.L."/>
            <person name="Chouljenko V.N."/>
            <person name="Kim J."/>
            <person name="Kim N."/>
            <person name="Kousoulas K.G."/>
            <person name="Hawke J.P."/>
        </authorList>
    </citation>
    <scope>NUCLEOTIDE SEQUENCE</scope>
    <source>
        <strain evidence="21">LADL11-100</strain>
        <plasmid evidence="21">pEIZ1</plasmid>
    </source>
</reference>
<comment type="subcellular location">
    <subcellularLocation>
        <location evidence="2">Host cytoplasm</location>
    </subcellularLocation>
    <subcellularLocation>
        <location evidence="3">Secreted</location>
    </subcellularLocation>
</comment>
<evidence type="ECO:0000256" key="4">
    <source>
        <dbReference type="ARBA" id="ARBA00009868"/>
    </source>
</evidence>
<evidence type="ECO:0000256" key="13">
    <source>
        <dbReference type="ARBA" id="ARBA00023200"/>
    </source>
</evidence>
<dbReference type="GO" id="GO:0016567">
    <property type="term" value="P:protein ubiquitination"/>
    <property type="evidence" value="ECO:0007669"/>
    <property type="project" value="InterPro"/>
</dbReference>
<evidence type="ECO:0000256" key="8">
    <source>
        <dbReference type="ARBA" id="ARBA00022679"/>
    </source>
</evidence>
<evidence type="ECO:0000256" key="12">
    <source>
        <dbReference type="ARBA" id="ARBA00023026"/>
    </source>
</evidence>
<dbReference type="PANTHER" id="PTHR47114">
    <property type="match status" value="1"/>
</dbReference>
<dbReference type="Gene3D" id="1.20.58.360">
    <property type="entry name" value="Shigella T3SS effector IpaH defines"/>
    <property type="match status" value="1"/>
</dbReference>
<sequence>MPLHVGTGHIPATISNNRIHRIASANTPPEMSVRENIQEFFCSTHKSEALNCLWEICHPPVGTTRDAVAGRFEQLKRLAYPGYENNIQSGRNGDNSFCILDEDGQEMLSVILGDADTYTVIYPGGEMTHDLSLSAPQGDEGLLILGASDTVGPQTEGEYKAAWSAWERAAPPEEAEDRAKTVRELRHCLRYNTRLDVSNTKLTSLPPLPTGLKRLDVSGTGLTSLPPLPSKLQRLDISNTPMPRLPSLPSRLQRLDVSNTHLANLPEIIANLSQRTTVRLQSNSLSERTLQMINKPGYQGPRIVDMATSSNHQETRALHLAVADWLTPAEADEEASAKRWWAIGKEDDAAAFSTFLDRLKKTKNNQATDFHVQIASWISQLAQDDELRAKTFDMATESTSSCEDRVTLAMNNMKSVQLVHNAEKGKFDHDIPGLVSAGREMFRLEQLDLIAREKVKKLRFFDEIEVFLGYQNKLKESLELTGTTEGMQFFGASRITELDLKAAEIQVKSAENSQFREWILQWEPLHGVLKRRESKQWQTLIDKKMEDYEREYQQLSDTELKPAGLLGDIEAERTIGARAMASAEKAFQQGLHPLAEQLLGRHLEARWVLDTPPVYHSLA</sequence>
<keyword evidence="9" id="KW-0677">Repeat</keyword>
<dbReference type="GO" id="GO:0005576">
    <property type="term" value="C:extracellular region"/>
    <property type="evidence" value="ECO:0007669"/>
    <property type="project" value="UniProtKB-SubCell"/>
</dbReference>
<dbReference type="EMBL" id="AF244083">
    <property type="protein sequence ID" value="AAF85955.1"/>
    <property type="molecule type" value="Genomic_DNA"/>
</dbReference>
<evidence type="ECO:0000256" key="7">
    <source>
        <dbReference type="ARBA" id="ARBA00022614"/>
    </source>
</evidence>
<dbReference type="Gene3D" id="1.20.1270.130">
    <property type="entry name" value="Shigella T3SS effector IpaH domain"/>
    <property type="match status" value="1"/>
</dbReference>
<feature type="active site" description="Glycyl thioester intermediate" evidence="14">
    <location>
        <position position="402"/>
    </location>
</feature>
<evidence type="ECO:0000313" key="18">
    <source>
        <dbReference type="EMBL" id="AGE98128.1"/>
    </source>
</evidence>